<dbReference type="InterPro" id="IPR052245">
    <property type="entry name" value="Plant_Stress_Dev_TF"/>
</dbReference>
<dbReference type="SUPFAM" id="SSF46689">
    <property type="entry name" value="Homeodomain-like"/>
    <property type="match status" value="1"/>
</dbReference>
<dbReference type="SMART" id="SM00717">
    <property type="entry name" value="SANT"/>
    <property type="match status" value="1"/>
</dbReference>
<dbReference type="AlphaFoldDB" id="A0A833QHX5"/>
<evidence type="ECO:0000313" key="13">
    <source>
        <dbReference type="Proteomes" id="UP000623129"/>
    </source>
</evidence>
<keyword evidence="13" id="KW-1185">Reference proteome</keyword>
<keyword evidence="6" id="KW-0479">Metal-binding</keyword>
<dbReference type="GO" id="GO:0003677">
    <property type="term" value="F:DNA binding"/>
    <property type="evidence" value="ECO:0007669"/>
    <property type="project" value="UniProtKB-KW"/>
</dbReference>
<dbReference type="FunFam" id="1.10.10.60:FF:000009">
    <property type="entry name" value="transcription factor MYB1R1"/>
    <property type="match status" value="1"/>
</dbReference>
<dbReference type="OrthoDB" id="118550at2759"/>
<dbReference type="InterPro" id="IPR001005">
    <property type="entry name" value="SANT/Myb"/>
</dbReference>
<dbReference type="GO" id="GO:0003700">
    <property type="term" value="F:DNA-binding transcription factor activity"/>
    <property type="evidence" value="ECO:0007669"/>
    <property type="project" value="UniProtKB-ARBA"/>
</dbReference>
<sequence>MTRRCSNCSNNGHNTRTCPSRASGGGGGVRLFGVSLTEVVGPMKKSASMSCLASTSSATGATAAGGSGSGDHPRNSGYVSDDPVHASCSSNCRTERKKGTPWTEEEHKMFLVGLQKLGKGDWRGIARNYVISRTPTQVASHAQKYFLRQSNVSRRKRRSSLFDMIPNLPSDQAPHVGGELLVPHFSQNQEPNHVIPPFENTNPDQSRGSCQHFTSTPPIPPTFYPPVASPHLHPVWYGSTHKILKPVPVHVDEVASMSKLQISDAVGPGEHLGLSLKLFEPTSSRQSAFHASPSISIPDLNKNKGSAIHAV</sequence>
<dbReference type="InterPro" id="IPR006447">
    <property type="entry name" value="Myb_dom_plants"/>
</dbReference>
<dbReference type="GO" id="GO:0009723">
    <property type="term" value="P:response to ethylene"/>
    <property type="evidence" value="ECO:0007669"/>
    <property type="project" value="TreeGrafter"/>
</dbReference>
<evidence type="ECO:0000259" key="9">
    <source>
        <dbReference type="PROSITE" id="PS50158"/>
    </source>
</evidence>
<feature type="domain" description="Myb-like" evidence="8">
    <location>
        <begin position="94"/>
        <end position="146"/>
    </location>
</feature>
<feature type="domain" description="CCHC-type" evidence="9">
    <location>
        <begin position="3"/>
        <end position="20"/>
    </location>
</feature>
<keyword evidence="4" id="KW-0804">Transcription</keyword>
<organism evidence="12 13">
    <name type="scientific">Carex littledalei</name>
    <dbReference type="NCBI Taxonomy" id="544730"/>
    <lineage>
        <taxon>Eukaryota</taxon>
        <taxon>Viridiplantae</taxon>
        <taxon>Streptophyta</taxon>
        <taxon>Embryophyta</taxon>
        <taxon>Tracheophyta</taxon>
        <taxon>Spermatophyta</taxon>
        <taxon>Magnoliopsida</taxon>
        <taxon>Liliopsida</taxon>
        <taxon>Poales</taxon>
        <taxon>Cyperaceae</taxon>
        <taxon>Cyperoideae</taxon>
        <taxon>Cariceae</taxon>
        <taxon>Carex</taxon>
        <taxon>Carex subgen. Euthyceras</taxon>
    </lineage>
</organism>
<dbReference type="InterPro" id="IPR009057">
    <property type="entry name" value="Homeodomain-like_sf"/>
</dbReference>
<dbReference type="GO" id="GO:0008270">
    <property type="term" value="F:zinc ion binding"/>
    <property type="evidence" value="ECO:0007669"/>
    <property type="project" value="UniProtKB-KW"/>
</dbReference>
<dbReference type="GO" id="GO:0005634">
    <property type="term" value="C:nucleus"/>
    <property type="evidence" value="ECO:0007669"/>
    <property type="project" value="UniProtKB-SubCell"/>
</dbReference>
<feature type="domain" description="HTH myb-type" evidence="11">
    <location>
        <begin position="94"/>
        <end position="150"/>
    </location>
</feature>
<dbReference type="Proteomes" id="UP000623129">
    <property type="component" value="Unassembled WGS sequence"/>
</dbReference>
<evidence type="ECO:0000259" key="10">
    <source>
        <dbReference type="PROSITE" id="PS51293"/>
    </source>
</evidence>
<feature type="region of interest" description="Disordered" evidence="7">
    <location>
        <begin position="1"/>
        <end position="23"/>
    </location>
</feature>
<dbReference type="InterPro" id="IPR001878">
    <property type="entry name" value="Znf_CCHC"/>
</dbReference>
<evidence type="ECO:0000256" key="4">
    <source>
        <dbReference type="ARBA" id="ARBA00023163"/>
    </source>
</evidence>
<accession>A0A833QHX5</accession>
<dbReference type="GO" id="GO:0009744">
    <property type="term" value="P:response to sucrose"/>
    <property type="evidence" value="ECO:0007669"/>
    <property type="project" value="UniProtKB-ARBA"/>
</dbReference>
<dbReference type="CDD" id="cd00167">
    <property type="entry name" value="SANT"/>
    <property type="match status" value="1"/>
</dbReference>
<evidence type="ECO:0000259" key="8">
    <source>
        <dbReference type="PROSITE" id="PS50090"/>
    </source>
</evidence>
<evidence type="ECO:0000256" key="3">
    <source>
        <dbReference type="ARBA" id="ARBA00023125"/>
    </source>
</evidence>
<dbReference type="PROSITE" id="PS50090">
    <property type="entry name" value="MYB_LIKE"/>
    <property type="match status" value="1"/>
</dbReference>
<evidence type="ECO:0000256" key="6">
    <source>
        <dbReference type="PROSITE-ProRule" id="PRU00047"/>
    </source>
</evidence>
<dbReference type="Pfam" id="PF00249">
    <property type="entry name" value="Myb_DNA-binding"/>
    <property type="match status" value="1"/>
</dbReference>
<protein>
    <submittedName>
        <fullName evidence="12">Transcription factor MYB1R1</fullName>
    </submittedName>
</protein>
<dbReference type="GO" id="GO:0009739">
    <property type="term" value="P:response to gibberellin"/>
    <property type="evidence" value="ECO:0007669"/>
    <property type="project" value="TreeGrafter"/>
</dbReference>
<feature type="region of interest" description="Disordered" evidence="7">
    <location>
        <begin position="60"/>
        <end position="100"/>
    </location>
</feature>
<comment type="subcellular location">
    <subcellularLocation>
        <location evidence="1">Nucleus</location>
    </subcellularLocation>
</comment>
<evidence type="ECO:0000256" key="7">
    <source>
        <dbReference type="SAM" id="MobiDB-lite"/>
    </source>
</evidence>
<proteinExistence type="predicted"/>
<evidence type="ECO:0000259" key="11">
    <source>
        <dbReference type="PROSITE" id="PS51294"/>
    </source>
</evidence>
<gene>
    <name evidence="12" type="ORF">FCM35_KLT08415</name>
</gene>
<keyword evidence="2" id="KW-0805">Transcription regulation</keyword>
<dbReference type="EMBL" id="SWLB01000018">
    <property type="protein sequence ID" value="KAF3326785.1"/>
    <property type="molecule type" value="Genomic_DNA"/>
</dbReference>
<dbReference type="Gene3D" id="1.10.10.60">
    <property type="entry name" value="Homeodomain-like"/>
    <property type="match status" value="1"/>
</dbReference>
<dbReference type="NCBIfam" id="TIGR01557">
    <property type="entry name" value="myb_SHAQKYF"/>
    <property type="match status" value="1"/>
</dbReference>
<keyword evidence="3" id="KW-0238">DNA-binding</keyword>
<feature type="domain" description="SANT" evidence="10">
    <location>
        <begin position="97"/>
        <end position="150"/>
    </location>
</feature>
<dbReference type="PANTHER" id="PTHR44191">
    <property type="entry name" value="TRANSCRIPTION FACTOR KUA1"/>
    <property type="match status" value="1"/>
</dbReference>
<reference evidence="12" key="1">
    <citation type="submission" date="2020-01" db="EMBL/GenBank/DDBJ databases">
        <title>Genome sequence of Kobresia littledalei, the first chromosome-level genome in the family Cyperaceae.</title>
        <authorList>
            <person name="Qu G."/>
        </authorList>
    </citation>
    <scope>NUCLEOTIDE SEQUENCE</scope>
    <source>
        <strain evidence="12">C.B.Clarke</strain>
        <tissue evidence="12">Leaf</tissue>
    </source>
</reference>
<keyword evidence="5" id="KW-0539">Nucleus</keyword>
<feature type="compositionally biased region" description="Polar residues" evidence="7">
    <location>
        <begin position="1"/>
        <end position="20"/>
    </location>
</feature>
<name>A0A833QHX5_9POAL</name>
<keyword evidence="6" id="KW-0863">Zinc-finger</keyword>
<evidence type="ECO:0000256" key="2">
    <source>
        <dbReference type="ARBA" id="ARBA00023015"/>
    </source>
</evidence>
<dbReference type="PROSITE" id="PS51294">
    <property type="entry name" value="HTH_MYB"/>
    <property type="match status" value="1"/>
</dbReference>
<dbReference type="PROSITE" id="PS51293">
    <property type="entry name" value="SANT"/>
    <property type="match status" value="1"/>
</dbReference>
<evidence type="ECO:0000256" key="1">
    <source>
        <dbReference type="ARBA" id="ARBA00004123"/>
    </source>
</evidence>
<comment type="caution">
    <text evidence="12">The sequence shown here is derived from an EMBL/GenBank/DDBJ whole genome shotgun (WGS) entry which is preliminary data.</text>
</comment>
<dbReference type="InterPro" id="IPR017930">
    <property type="entry name" value="Myb_dom"/>
</dbReference>
<keyword evidence="6" id="KW-0862">Zinc</keyword>
<dbReference type="PANTHER" id="PTHR44191:SF4">
    <property type="entry name" value="OS01G0187900 PROTEIN"/>
    <property type="match status" value="1"/>
</dbReference>
<evidence type="ECO:0000313" key="12">
    <source>
        <dbReference type="EMBL" id="KAF3326785.1"/>
    </source>
</evidence>
<evidence type="ECO:0000256" key="5">
    <source>
        <dbReference type="ARBA" id="ARBA00023242"/>
    </source>
</evidence>
<dbReference type="InterPro" id="IPR017884">
    <property type="entry name" value="SANT_dom"/>
</dbReference>
<dbReference type="PROSITE" id="PS50158">
    <property type="entry name" value="ZF_CCHC"/>
    <property type="match status" value="1"/>
</dbReference>